<dbReference type="AlphaFoldDB" id="A0A821W1G7"/>
<dbReference type="EMBL" id="CAJOBP010082213">
    <property type="protein sequence ID" value="CAF4918598.1"/>
    <property type="molecule type" value="Genomic_DNA"/>
</dbReference>
<proteinExistence type="predicted"/>
<gene>
    <name evidence="1" type="ORF">UJA718_LOCUS46310</name>
</gene>
<dbReference type="Proteomes" id="UP000663873">
    <property type="component" value="Unassembled WGS sequence"/>
</dbReference>
<organism evidence="1 2">
    <name type="scientific">Rotaria socialis</name>
    <dbReference type="NCBI Taxonomy" id="392032"/>
    <lineage>
        <taxon>Eukaryota</taxon>
        <taxon>Metazoa</taxon>
        <taxon>Spiralia</taxon>
        <taxon>Gnathifera</taxon>
        <taxon>Rotifera</taxon>
        <taxon>Eurotatoria</taxon>
        <taxon>Bdelloidea</taxon>
        <taxon>Philodinida</taxon>
        <taxon>Philodinidae</taxon>
        <taxon>Rotaria</taxon>
    </lineage>
</organism>
<feature type="non-terminal residue" evidence="1">
    <location>
        <position position="43"/>
    </location>
</feature>
<sequence>MATRNCLVKVIDALYDLACTTILFVDKSVLTTNNMLASQIWIP</sequence>
<accession>A0A821W1G7</accession>
<evidence type="ECO:0000313" key="2">
    <source>
        <dbReference type="Proteomes" id="UP000663873"/>
    </source>
</evidence>
<evidence type="ECO:0000313" key="1">
    <source>
        <dbReference type="EMBL" id="CAF4918598.1"/>
    </source>
</evidence>
<protein>
    <submittedName>
        <fullName evidence="1">Uncharacterized protein</fullName>
    </submittedName>
</protein>
<reference evidence="1" key="1">
    <citation type="submission" date="2021-02" db="EMBL/GenBank/DDBJ databases">
        <authorList>
            <person name="Nowell W R."/>
        </authorList>
    </citation>
    <scope>NUCLEOTIDE SEQUENCE</scope>
</reference>
<keyword evidence="2" id="KW-1185">Reference proteome</keyword>
<name>A0A821W1G7_9BILA</name>
<comment type="caution">
    <text evidence="1">The sequence shown here is derived from an EMBL/GenBank/DDBJ whole genome shotgun (WGS) entry which is preliminary data.</text>
</comment>